<organism evidence="1 2">
    <name type="scientific">Campylobacter canadensis</name>
    <dbReference type="NCBI Taxonomy" id="449520"/>
    <lineage>
        <taxon>Bacteria</taxon>
        <taxon>Pseudomonadati</taxon>
        <taxon>Campylobacterota</taxon>
        <taxon>Epsilonproteobacteria</taxon>
        <taxon>Campylobacterales</taxon>
        <taxon>Campylobacteraceae</taxon>
        <taxon>Campylobacter</taxon>
    </lineage>
</organism>
<reference evidence="1 2" key="1">
    <citation type="submission" date="2020-07" db="EMBL/GenBank/DDBJ databases">
        <title>Transfer of Campylobacter canadensis to the novel genus Avispirillum gen. nov., that also includes two novel species recovered from migratory waterfowl: Avispirillum anseris sp. nov. and Avispirillum brantae sp. nov.</title>
        <authorList>
            <person name="Miller W.G."/>
            <person name="Chapman M.H."/>
            <person name="Yee E."/>
            <person name="Inglis G.D."/>
        </authorList>
    </citation>
    <scope>NUCLEOTIDE SEQUENCE [LARGE SCALE GENOMIC DNA]</scope>
    <source>
        <strain evidence="1 2">L283</strain>
    </source>
</reference>
<dbReference type="Proteomes" id="UP000786183">
    <property type="component" value="Unassembled WGS sequence"/>
</dbReference>
<evidence type="ECO:0008006" key="3">
    <source>
        <dbReference type="Google" id="ProtNLM"/>
    </source>
</evidence>
<evidence type="ECO:0000313" key="1">
    <source>
        <dbReference type="EMBL" id="MBZ7987022.1"/>
    </source>
</evidence>
<name>A0ABS7WRR2_9BACT</name>
<dbReference type="RefSeq" id="WP_224316009.1">
    <property type="nucleotide sequence ID" value="NZ_JACGBB010000004.1"/>
</dbReference>
<gene>
    <name evidence="1" type="ORF">AVCANL283_02665</name>
</gene>
<accession>A0ABS7WRR2</accession>
<evidence type="ECO:0000313" key="2">
    <source>
        <dbReference type="Proteomes" id="UP000786183"/>
    </source>
</evidence>
<dbReference type="EMBL" id="JACGBB010000004">
    <property type="protein sequence ID" value="MBZ7987022.1"/>
    <property type="molecule type" value="Genomic_DNA"/>
</dbReference>
<comment type="caution">
    <text evidence="1">The sequence shown here is derived from an EMBL/GenBank/DDBJ whole genome shotgun (WGS) entry which is preliminary data.</text>
</comment>
<keyword evidence="2" id="KW-1185">Reference proteome</keyword>
<proteinExistence type="predicted"/>
<sequence length="286" mass="33507">MDIENLKNLLQAKYLHKSSLSKINFFCTELKKDMKACAFFAYDKKQASIAALQGAYVIIVQEEIKIDDFDISYLLVDDLDKALFRLARMLFIEKKLVLLNEIDFICAKRLRLNTLSLDIKKDVLNNEEIVFCNNLEYLNKLGANIVYAKNVNYKQIKNSSFFYQDLMLDDKFFQNIFVPQIFTQSFANLNALTNINIKDLELLDFVFLNDFNQSTNFGQARRVIIFEEEQIVYEELQKALKNVFLCDDFKNILENNFNICLCKNKKNNFLDFLNTLNVENKDGGLW</sequence>
<protein>
    <recommendedName>
        <fullName evidence="3">Ferrochelatase</fullName>
    </recommendedName>
</protein>